<dbReference type="GO" id="GO:0005524">
    <property type="term" value="F:ATP binding"/>
    <property type="evidence" value="ECO:0007669"/>
    <property type="project" value="InterPro"/>
</dbReference>
<evidence type="ECO:0000256" key="4">
    <source>
        <dbReference type="ARBA" id="ARBA00073031"/>
    </source>
</evidence>
<proteinExistence type="inferred from homology"/>
<name>A0A9Q0RCL3_ANAIG</name>
<dbReference type="PANTHER" id="PTHR10772">
    <property type="entry name" value="10 KDA HEAT SHOCK PROTEIN"/>
    <property type="match status" value="1"/>
</dbReference>
<dbReference type="InterPro" id="IPR037124">
    <property type="entry name" value="Chaperonin_GroES_sf"/>
</dbReference>
<dbReference type="GO" id="GO:0046872">
    <property type="term" value="F:metal ion binding"/>
    <property type="evidence" value="ECO:0007669"/>
    <property type="project" value="TreeGrafter"/>
</dbReference>
<dbReference type="SUPFAM" id="SSF50129">
    <property type="entry name" value="GroES-like"/>
    <property type="match status" value="1"/>
</dbReference>
<evidence type="ECO:0000256" key="5">
    <source>
        <dbReference type="ARBA" id="ARBA00079398"/>
    </source>
</evidence>
<comment type="caution">
    <text evidence="7">The sequence shown here is derived from an EMBL/GenBank/DDBJ whole genome shotgun (WGS) entry which is preliminary data.</text>
</comment>
<dbReference type="OMA" id="KERPMQG"/>
<keyword evidence="8" id="KW-1185">Reference proteome</keyword>
<dbReference type="FunFam" id="2.30.33.40:FF:000001">
    <property type="entry name" value="10 kDa chaperonin"/>
    <property type="match status" value="1"/>
</dbReference>
<dbReference type="CDD" id="cd00320">
    <property type="entry name" value="cpn10"/>
    <property type="match status" value="1"/>
</dbReference>
<dbReference type="Proteomes" id="UP001149090">
    <property type="component" value="Unassembled WGS sequence"/>
</dbReference>
<evidence type="ECO:0000256" key="6">
    <source>
        <dbReference type="RuleBase" id="RU003479"/>
    </source>
</evidence>
<evidence type="ECO:0000313" key="8">
    <source>
        <dbReference type="Proteomes" id="UP001149090"/>
    </source>
</evidence>
<dbReference type="InterPro" id="IPR018369">
    <property type="entry name" value="Chaprnonin_Cpn10_CS"/>
</dbReference>
<dbReference type="PRINTS" id="PR00297">
    <property type="entry name" value="CHAPERONIN10"/>
</dbReference>
<dbReference type="GO" id="GO:0005739">
    <property type="term" value="C:mitochondrion"/>
    <property type="evidence" value="ECO:0007669"/>
    <property type="project" value="TreeGrafter"/>
</dbReference>
<evidence type="ECO:0000256" key="3">
    <source>
        <dbReference type="ARBA" id="ARBA00031971"/>
    </source>
</evidence>
<protein>
    <recommendedName>
        <fullName evidence="4">20 kDa chaperonin, chloroplastic</fullName>
    </recommendedName>
    <alternativeName>
        <fullName evidence="3">Chaperonin 10</fullName>
    </alternativeName>
    <alternativeName>
        <fullName evidence="5">Protein Cpn21</fullName>
    </alternativeName>
</protein>
<comment type="similarity">
    <text evidence="1 6">Belongs to the GroES chaperonin family.</text>
</comment>
<dbReference type="GO" id="GO:0044183">
    <property type="term" value="F:protein folding chaperone"/>
    <property type="evidence" value="ECO:0007669"/>
    <property type="project" value="InterPro"/>
</dbReference>
<dbReference type="PANTHER" id="PTHR10772:SF0">
    <property type="entry name" value="10 KDA HEAT SHOCK PROTEIN, MITOCHONDRIAL"/>
    <property type="match status" value="1"/>
</dbReference>
<dbReference type="GO" id="GO:0051082">
    <property type="term" value="F:unfolded protein binding"/>
    <property type="evidence" value="ECO:0007669"/>
    <property type="project" value="TreeGrafter"/>
</dbReference>
<dbReference type="InterPro" id="IPR020818">
    <property type="entry name" value="Chaperonin_GroES"/>
</dbReference>
<dbReference type="HAMAP" id="MF_00580">
    <property type="entry name" value="CH10"/>
    <property type="match status" value="1"/>
</dbReference>
<keyword evidence="2 6" id="KW-0143">Chaperone</keyword>
<dbReference type="SMART" id="SM00883">
    <property type="entry name" value="Cpn10"/>
    <property type="match status" value="1"/>
</dbReference>
<dbReference type="EMBL" id="JAPDFW010000069">
    <property type="protein sequence ID" value="KAJ5074683.1"/>
    <property type="molecule type" value="Genomic_DNA"/>
</dbReference>
<dbReference type="Gene3D" id="2.30.33.40">
    <property type="entry name" value="GroES chaperonin"/>
    <property type="match status" value="1"/>
</dbReference>
<dbReference type="GO" id="GO:0051087">
    <property type="term" value="F:protein-folding chaperone binding"/>
    <property type="evidence" value="ECO:0007669"/>
    <property type="project" value="TreeGrafter"/>
</dbReference>
<dbReference type="PROSITE" id="PS00681">
    <property type="entry name" value="CHAPERONINS_CPN10"/>
    <property type="match status" value="1"/>
</dbReference>
<dbReference type="OrthoDB" id="184876at2759"/>
<dbReference type="Pfam" id="PF00166">
    <property type="entry name" value="Cpn10"/>
    <property type="match status" value="1"/>
</dbReference>
<evidence type="ECO:0000256" key="1">
    <source>
        <dbReference type="ARBA" id="ARBA00006975"/>
    </source>
</evidence>
<evidence type="ECO:0000256" key="2">
    <source>
        <dbReference type="ARBA" id="ARBA00023186"/>
    </source>
</evidence>
<evidence type="ECO:0000313" key="7">
    <source>
        <dbReference type="EMBL" id="KAJ5074683.1"/>
    </source>
</evidence>
<dbReference type="AlphaFoldDB" id="A0A9Q0RCL3"/>
<accession>A0A9Q0RCL3</accession>
<organism evidence="7 8">
    <name type="scientific">Anaeramoeba ignava</name>
    <name type="common">Anaerobic marine amoeba</name>
    <dbReference type="NCBI Taxonomy" id="1746090"/>
    <lineage>
        <taxon>Eukaryota</taxon>
        <taxon>Metamonada</taxon>
        <taxon>Anaeramoebidae</taxon>
        <taxon>Anaeramoeba</taxon>
    </lineage>
</organism>
<keyword evidence="7" id="KW-0346">Stress response</keyword>
<reference evidence="7" key="1">
    <citation type="submission" date="2022-10" db="EMBL/GenBank/DDBJ databases">
        <title>Novel sulphate-reducing endosymbionts in the free-living metamonad Anaeramoeba.</title>
        <authorList>
            <person name="Jerlstrom-Hultqvist J."/>
            <person name="Cepicka I."/>
            <person name="Gallot-Lavallee L."/>
            <person name="Salas-Leiva D."/>
            <person name="Curtis B.A."/>
            <person name="Zahonova K."/>
            <person name="Pipaliya S."/>
            <person name="Dacks J."/>
            <person name="Roger A.J."/>
        </authorList>
    </citation>
    <scope>NUCLEOTIDE SEQUENCE</scope>
    <source>
        <strain evidence="7">BMAN</strain>
    </source>
</reference>
<sequence length="124" mass="13926">MLSLFKKTPTKKYPLAQLFSTNKTDLIKAFEPLFDRVLVKRETAEQRTKSGLYVPDSMVKKSNQGEVIATGTGRITHDGKVIPMSVKKGDKVLLPEYGGIEIKNFGDDYLLYAEAELLAKFKVK</sequence>
<dbReference type="InterPro" id="IPR011032">
    <property type="entry name" value="GroES-like_sf"/>
</dbReference>
<gene>
    <name evidence="7" type="ORF">M0811_08038</name>
</gene>